<gene>
    <name evidence="1" type="ORF">H2C83_05925</name>
</gene>
<name>A0A7W2AQU8_9BACL</name>
<sequence>MAEKNKKQSFIIAGSTSDIPIVFTATDPINRTVILKQTTWDMHIIDGDNYRLELKDQEETVKDVVEDPKFIIRDPIDNRERYYDLVYLSSINKIKPLLVVVDHLYSTGDICTIFVQSRLRDEPGEREIIYERPKKR</sequence>
<reference evidence="1 2" key="1">
    <citation type="submission" date="2020-07" db="EMBL/GenBank/DDBJ databases">
        <title>Thermoactinomyces phylogeny.</title>
        <authorList>
            <person name="Dunlap C."/>
        </authorList>
    </citation>
    <scope>NUCLEOTIDE SEQUENCE [LARGE SCALE GENOMIC DNA]</scope>
    <source>
        <strain evidence="1 2">AMNI-1</strain>
    </source>
</reference>
<evidence type="ECO:0000313" key="2">
    <source>
        <dbReference type="Proteomes" id="UP000538292"/>
    </source>
</evidence>
<dbReference type="Proteomes" id="UP000538292">
    <property type="component" value="Unassembled WGS sequence"/>
</dbReference>
<evidence type="ECO:0000313" key="1">
    <source>
        <dbReference type="EMBL" id="MBA4601868.1"/>
    </source>
</evidence>
<dbReference type="AlphaFoldDB" id="A0A7W2AQU8"/>
<proteinExistence type="predicted"/>
<dbReference type="RefSeq" id="WP_181738790.1">
    <property type="nucleotide sequence ID" value="NZ_JACEOL010000018.1"/>
</dbReference>
<accession>A0A7W2AQU8</accession>
<protein>
    <submittedName>
        <fullName evidence="1">Uncharacterized protein</fullName>
    </submittedName>
</protein>
<dbReference type="EMBL" id="JACEOL010000018">
    <property type="protein sequence ID" value="MBA4601868.1"/>
    <property type="molecule type" value="Genomic_DNA"/>
</dbReference>
<comment type="caution">
    <text evidence="1">The sequence shown here is derived from an EMBL/GenBank/DDBJ whole genome shotgun (WGS) entry which is preliminary data.</text>
</comment>
<keyword evidence="2" id="KW-1185">Reference proteome</keyword>
<organism evidence="1 2">
    <name type="scientific">Thermoactinomyces mirandus</name>
    <dbReference type="NCBI Taxonomy" id="2756294"/>
    <lineage>
        <taxon>Bacteria</taxon>
        <taxon>Bacillati</taxon>
        <taxon>Bacillota</taxon>
        <taxon>Bacilli</taxon>
        <taxon>Bacillales</taxon>
        <taxon>Thermoactinomycetaceae</taxon>
        <taxon>Thermoactinomyces</taxon>
    </lineage>
</organism>